<evidence type="ECO:0000313" key="4">
    <source>
        <dbReference type="Proteomes" id="UP000270856"/>
    </source>
</evidence>
<dbReference type="OrthoDB" id="676537at2"/>
<evidence type="ECO:0000313" key="3">
    <source>
        <dbReference type="EMBL" id="RPD96757.1"/>
    </source>
</evidence>
<feature type="domain" description="DUF4412" evidence="2">
    <location>
        <begin position="48"/>
        <end position="211"/>
    </location>
</feature>
<evidence type="ECO:0000256" key="1">
    <source>
        <dbReference type="SAM" id="SignalP"/>
    </source>
</evidence>
<gene>
    <name evidence="3" type="ORF">EGM88_10385</name>
</gene>
<feature type="chain" id="PRO_5018033890" description="DUF4412 domain-containing protein" evidence="1">
    <location>
        <begin position="19"/>
        <end position="219"/>
    </location>
</feature>
<keyword evidence="1" id="KW-0732">Signal</keyword>
<dbReference type="AlphaFoldDB" id="A0A3N4NQE5"/>
<dbReference type="Pfam" id="PF14371">
    <property type="entry name" value="DUF4412"/>
    <property type="match status" value="1"/>
</dbReference>
<sequence>MKKLTLLLIATMSLSVFAQKEVKEGVISMTMKMSSENEQVNASLAMMGDLSSTTYFKGQKSRSEQKVPMAGETISIIDNDAKVMLILMDNPMMGKKYLKNDIEVSEDDLKNLTISETGDTKTVLDYECKGYNIVMKKDGQEMKMTMYTTDKIVAPTQNSTMMGDKLKGFPMYTVMNMTQQGMPMTITMEVTEIKAENVDNSKFDLTPPEGYTETEMPKQ</sequence>
<accession>A0A3N4NQE5</accession>
<evidence type="ECO:0000259" key="2">
    <source>
        <dbReference type="Pfam" id="PF14371"/>
    </source>
</evidence>
<feature type="signal peptide" evidence="1">
    <location>
        <begin position="1"/>
        <end position="18"/>
    </location>
</feature>
<proteinExistence type="predicted"/>
<dbReference type="Proteomes" id="UP000270856">
    <property type="component" value="Unassembled WGS sequence"/>
</dbReference>
<comment type="caution">
    <text evidence="3">The sequence shown here is derived from an EMBL/GenBank/DDBJ whole genome shotgun (WGS) entry which is preliminary data.</text>
</comment>
<dbReference type="RefSeq" id="WP_123898208.1">
    <property type="nucleotide sequence ID" value="NZ_RPFJ01000011.1"/>
</dbReference>
<organism evidence="3 4">
    <name type="scientific">Aureibaculum marinum</name>
    <dbReference type="NCBI Taxonomy" id="2487930"/>
    <lineage>
        <taxon>Bacteria</taxon>
        <taxon>Pseudomonadati</taxon>
        <taxon>Bacteroidota</taxon>
        <taxon>Flavobacteriia</taxon>
        <taxon>Flavobacteriales</taxon>
        <taxon>Flavobacteriaceae</taxon>
        <taxon>Aureibaculum</taxon>
    </lineage>
</organism>
<protein>
    <recommendedName>
        <fullName evidence="2">DUF4412 domain-containing protein</fullName>
    </recommendedName>
</protein>
<dbReference type="EMBL" id="RPFJ01000011">
    <property type="protein sequence ID" value="RPD96757.1"/>
    <property type="molecule type" value="Genomic_DNA"/>
</dbReference>
<keyword evidence="4" id="KW-1185">Reference proteome</keyword>
<name>A0A3N4NQE5_9FLAO</name>
<reference evidence="3 4" key="1">
    <citation type="submission" date="2018-11" db="EMBL/GenBank/DDBJ databases">
        <title>Aureibaculum marinum gen. nov., sp. nov., a member of the family Flavobacteriaceae isolated from the Bohai Sea.</title>
        <authorList>
            <person name="Ji X."/>
        </authorList>
    </citation>
    <scope>NUCLEOTIDE SEQUENCE [LARGE SCALE GENOMIC DNA]</scope>
    <source>
        <strain evidence="3 4">BH-SD17</strain>
    </source>
</reference>
<dbReference type="InterPro" id="IPR025524">
    <property type="entry name" value="DUF4412"/>
</dbReference>